<dbReference type="GO" id="GO:0051539">
    <property type="term" value="F:4 iron, 4 sulfur cluster binding"/>
    <property type="evidence" value="ECO:0007669"/>
    <property type="project" value="InterPro"/>
</dbReference>
<dbReference type="GO" id="GO:0034039">
    <property type="term" value="F:8-oxo-7,8-dihydroguanine DNA N-glycosylase activity"/>
    <property type="evidence" value="ECO:0007669"/>
    <property type="project" value="TreeGrafter"/>
</dbReference>
<organism evidence="11">
    <name type="scientific">marine metagenome</name>
    <dbReference type="NCBI Taxonomy" id="408172"/>
    <lineage>
        <taxon>unclassified sequences</taxon>
        <taxon>metagenomes</taxon>
        <taxon>ecological metagenomes</taxon>
    </lineage>
</organism>
<dbReference type="InterPro" id="IPR011257">
    <property type="entry name" value="DNA_glycosylase"/>
</dbReference>
<dbReference type="Gene3D" id="1.10.340.30">
    <property type="entry name" value="Hypothetical protein, domain 2"/>
    <property type="match status" value="1"/>
</dbReference>
<evidence type="ECO:0000256" key="1">
    <source>
        <dbReference type="ARBA" id="ARBA00001966"/>
    </source>
</evidence>
<protein>
    <recommendedName>
        <fullName evidence="10">HhH-GPD domain-containing protein</fullName>
    </recommendedName>
</protein>
<accession>A0A382XMR0</accession>
<dbReference type="GO" id="GO:0006284">
    <property type="term" value="P:base-excision repair"/>
    <property type="evidence" value="ECO:0007669"/>
    <property type="project" value="InterPro"/>
</dbReference>
<dbReference type="CDD" id="cd00056">
    <property type="entry name" value="ENDO3c"/>
    <property type="match status" value="1"/>
</dbReference>
<keyword evidence="8" id="KW-0234">DNA repair</keyword>
<dbReference type="Gene3D" id="1.10.1670.10">
    <property type="entry name" value="Helix-hairpin-Helix base-excision DNA repair enzymes (C-terminal)"/>
    <property type="match status" value="1"/>
</dbReference>
<dbReference type="GO" id="GO:0000701">
    <property type="term" value="F:purine-specific mismatch base pair DNA N-glycosylase activity"/>
    <property type="evidence" value="ECO:0007669"/>
    <property type="project" value="TreeGrafter"/>
</dbReference>
<evidence type="ECO:0000256" key="6">
    <source>
        <dbReference type="ARBA" id="ARBA00023004"/>
    </source>
</evidence>
<evidence type="ECO:0000256" key="2">
    <source>
        <dbReference type="ARBA" id="ARBA00008343"/>
    </source>
</evidence>
<keyword evidence="5" id="KW-0378">Hydrolase</keyword>
<dbReference type="Pfam" id="PF10576">
    <property type="entry name" value="EndIII_4Fe-2S"/>
    <property type="match status" value="1"/>
</dbReference>
<gene>
    <name evidence="11" type="ORF">METZ01_LOCUS425246</name>
</gene>
<evidence type="ECO:0000256" key="5">
    <source>
        <dbReference type="ARBA" id="ARBA00022801"/>
    </source>
</evidence>
<evidence type="ECO:0000256" key="3">
    <source>
        <dbReference type="ARBA" id="ARBA00022723"/>
    </source>
</evidence>
<dbReference type="Pfam" id="PF00730">
    <property type="entry name" value="HhH-GPD"/>
    <property type="match status" value="1"/>
</dbReference>
<proteinExistence type="inferred from homology"/>
<dbReference type="SMART" id="SM00478">
    <property type="entry name" value="ENDO3c"/>
    <property type="match status" value="1"/>
</dbReference>
<evidence type="ECO:0000256" key="8">
    <source>
        <dbReference type="ARBA" id="ARBA00023204"/>
    </source>
</evidence>
<dbReference type="PANTHER" id="PTHR42944:SF1">
    <property type="entry name" value="ADENINE DNA GLYCOSYLASE"/>
    <property type="match status" value="1"/>
</dbReference>
<keyword evidence="7" id="KW-0411">Iron-sulfur</keyword>
<evidence type="ECO:0000256" key="4">
    <source>
        <dbReference type="ARBA" id="ARBA00022763"/>
    </source>
</evidence>
<evidence type="ECO:0000313" key="11">
    <source>
        <dbReference type="EMBL" id="SVD72392.1"/>
    </source>
</evidence>
<dbReference type="AlphaFoldDB" id="A0A382XMR0"/>
<keyword evidence="4" id="KW-0227">DNA damage</keyword>
<dbReference type="PANTHER" id="PTHR42944">
    <property type="entry name" value="ADENINE DNA GLYCOSYLASE"/>
    <property type="match status" value="1"/>
</dbReference>
<dbReference type="SUPFAM" id="SSF48150">
    <property type="entry name" value="DNA-glycosylase"/>
    <property type="match status" value="1"/>
</dbReference>
<dbReference type="GO" id="GO:0006298">
    <property type="term" value="P:mismatch repair"/>
    <property type="evidence" value="ECO:0007669"/>
    <property type="project" value="TreeGrafter"/>
</dbReference>
<dbReference type="InterPro" id="IPR044298">
    <property type="entry name" value="MIG/MutY"/>
</dbReference>
<dbReference type="GO" id="GO:0035485">
    <property type="term" value="F:adenine/guanine mispair binding"/>
    <property type="evidence" value="ECO:0007669"/>
    <property type="project" value="TreeGrafter"/>
</dbReference>
<evidence type="ECO:0000256" key="7">
    <source>
        <dbReference type="ARBA" id="ARBA00023014"/>
    </source>
</evidence>
<feature type="non-terminal residue" evidence="11">
    <location>
        <position position="197"/>
    </location>
</feature>
<dbReference type="EMBL" id="UINC01169048">
    <property type="protein sequence ID" value="SVD72392.1"/>
    <property type="molecule type" value="Genomic_DNA"/>
</dbReference>
<sequence>MLQQTQVITVIPYFKRFMKRFPDVQTLANSSLDEVLHYWTGLGYYARARNLHKTAQIITKEYQGNFPLSLNEIMSFPGIGRSTAGAILSLSYDKCFPILDGNVKRVLTRYHGIKGWPGEKKIENKLWSLAELYTPRKLTKQYTQAIMDLGATVCTRRKPDCDICPLTLTCFAREMGKQHDFPGKKPTAVIPKRDTVF</sequence>
<dbReference type="GO" id="GO:0032357">
    <property type="term" value="F:oxidized purine DNA binding"/>
    <property type="evidence" value="ECO:0007669"/>
    <property type="project" value="TreeGrafter"/>
</dbReference>
<keyword evidence="9" id="KW-0326">Glycosidase</keyword>
<dbReference type="InterPro" id="IPR023170">
    <property type="entry name" value="HhH_base_excis_C"/>
</dbReference>
<comment type="cofactor">
    <cofactor evidence="1">
        <name>[4Fe-4S] cluster</name>
        <dbReference type="ChEBI" id="CHEBI:49883"/>
    </cofactor>
</comment>
<keyword evidence="6" id="KW-0408">Iron</keyword>
<evidence type="ECO:0000259" key="10">
    <source>
        <dbReference type="SMART" id="SM00478"/>
    </source>
</evidence>
<dbReference type="InterPro" id="IPR003265">
    <property type="entry name" value="HhH-GPD_domain"/>
</dbReference>
<evidence type="ECO:0000256" key="9">
    <source>
        <dbReference type="ARBA" id="ARBA00023295"/>
    </source>
</evidence>
<name>A0A382XMR0_9ZZZZ</name>
<dbReference type="GO" id="GO:0046872">
    <property type="term" value="F:metal ion binding"/>
    <property type="evidence" value="ECO:0007669"/>
    <property type="project" value="UniProtKB-KW"/>
</dbReference>
<reference evidence="11" key="1">
    <citation type="submission" date="2018-05" db="EMBL/GenBank/DDBJ databases">
        <authorList>
            <person name="Lanie J.A."/>
            <person name="Ng W.-L."/>
            <person name="Kazmierczak K.M."/>
            <person name="Andrzejewski T.M."/>
            <person name="Davidsen T.M."/>
            <person name="Wayne K.J."/>
            <person name="Tettelin H."/>
            <person name="Glass J.I."/>
            <person name="Rusch D."/>
            <person name="Podicherti R."/>
            <person name="Tsui H.-C.T."/>
            <person name="Winkler M.E."/>
        </authorList>
    </citation>
    <scope>NUCLEOTIDE SEQUENCE</scope>
</reference>
<feature type="domain" description="HhH-GPD" evidence="10">
    <location>
        <begin position="1"/>
        <end position="152"/>
    </location>
</feature>
<dbReference type="InterPro" id="IPR003651">
    <property type="entry name" value="Endonuclease3_FeS-loop_motif"/>
</dbReference>
<comment type="similarity">
    <text evidence="2">Belongs to the Nth/MutY family.</text>
</comment>
<keyword evidence="3" id="KW-0479">Metal-binding</keyword>